<dbReference type="RefSeq" id="XP_022381975.1">
    <property type="nucleotide sequence ID" value="XM_022526267.1"/>
</dbReference>
<reference evidence="3" key="1">
    <citation type="submission" date="2025-08" db="UniProtKB">
        <authorList>
            <consortium name="RefSeq"/>
        </authorList>
    </citation>
    <scope>IDENTIFICATION</scope>
    <source>
        <tissue evidence="3">Blood</tissue>
    </source>
</reference>
<protein>
    <submittedName>
        <fullName evidence="3">Cornifin-A-like</fullName>
    </submittedName>
</protein>
<evidence type="ECO:0000313" key="2">
    <source>
        <dbReference type="Proteomes" id="UP000248482"/>
    </source>
</evidence>
<evidence type="ECO:0000256" key="1">
    <source>
        <dbReference type="SAM" id="MobiDB-lite"/>
    </source>
</evidence>
<organism evidence="2 3">
    <name type="scientific">Enhydra lutris kenyoni</name>
    <name type="common">northern sea otter</name>
    <dbReference type="NCBI Taxonomy" id="391180"/>
    <lineage>
        <taxon>Eukaryota</taxon>
        <taxon>Metazoa</taxon>
        <taxon>Chordata</taxon>
        <taxon>Craniata</taxon>
        <taxon>Vertebrata</taxon>
        <taxon>Euteleostomi</taxon>
        <taxon>Mammalia</taxon>
        <taxon>Eutheria</taxon>
        <taxon>Laurasiatheria</taxon>
        <taxon>Carnivora</taxon>
        <taxon>Caniformia</taxon>
        <taxon>Musteloidea</taxon>
        <taxon>Mustelidae</taxon>
        <taxon>Lutrinae</taxon>
        <taxon>Enhydra</taxon>
    </lineage>
</organism>
<feature type="compositionally biased region" description="Low complexity" evidence="1">
    <location>
        <begin position="17"/>
        <end position="28"/>
    </location>
</feature>
<gene>
    <name evidence="3" type="primary">LOC111162071</name>
</gene>
<accession>A0A2Y9LJT9</accession>
<sequence length="73" mass="8135">MSSLQQKQPCTPPPQPQQQQVKQFCQPPLQEPGVPKSKEPCHPKVPEPCHPKFPDPCPSTVTAAPAQQKTKWK</sequence>
<dbReference type="PRINTS" id="PR00021">
    <property type="entry name" value="PRORICH"/>
</dbReference>
<dbReference type="KEGG" id="elk:111162071"/>
<dbReference type="OrthoDB" id="9837279at2759"/>
<feature type="region of interest" description="Disordered" evidence="1">
    <location>
        <begin position="1"/>
        <end position="73"/>
    </location>
</feature>
<dbReference type="GeneID" id="111162071"/>
<dbReference type="Pfam" id="PF02389">
    <property type="entry name" value="Cornifin"/>
    <property type="match status" value="1"/>
</dbReference>
<keyword evidence="2" id="KW-1185">Reference proteome</keyword>
<evidence type="ECO:0000313" key="3">
    <source>
        <dbReference type="RefSeq" id="XP_022381975.1"/>
    </source>
</evidence>
<name>A0A2Y9LJT9_ENHLU</name>
<proteinExistence type="predicted"/>
<dbReference type="Proteomes" id="UP000248482">
    <property type="component" value="Unplaced"/>
</dbReference>
<feature type="compositionally biased region" description="Polar residues" evidence="1">
    <location>
        <begin position="59"/>
        <end position="73"/>
    </location>
</feature>
<dbReference type="AlphaFoldDB" id="A0A2Y9LJT9"/>
<dbReference type="STRING" id="391180.A0A2Y9LJT9"/>
<feature type="compositionally biased region" description="Basic and acidic residues" evidence="1">
    <location>
        <begin position="36"/>
        <end position="53"/>
    </location>
</feature>